<evidence type="ECO:0000313" key="2">
    <source>
        <dbReference type="EMBL" id="AMC09929.1"/>
    </source>
</evidence>
<feature type="transmembrane region" description="Helical" evidence="1">
    <location>
        <begin position="17"/>
        <end position="38"/>
    </location>
</feature>
<dbReference type="AlphaFoldDB" id="A0A0X8G4J4"/>
<dbReference type="RefSeq" id="WP_068205647.1">
    <property type="nucleotide sequence ID" value="NZ_CP013355.1"/>
</dbReference>
<gene>
    <name evidence="2" type="ORF">Lupro_01050</name>
</gene>
<keyword evidence="1" id="KW-1133">Transmembrane helix</keyword>
<evidence type="ECO:0008006" key="4">
    <source>
        <dbReference type="Google" id="ProtNLM"/>
    </source>
</evidence>
<name>A0A0X8G4J4_9FLAO</name>
<keyword evidence="3" id="KW-1185">Reference proteome</keyword>
<proteinExistence type="predicted"/>
<dbReference type="KEGG" id="lut:Lupro_01050"/>
<organism evidence="2 3">
    <name type="scientific">Lutibacter profundi</name>
    <dbReference type="NCBI Taxonomy" id="1622118"/>
    <lineage>
        <taxon>Bacteria</taxon>
        <taxon>Pseudomonadati</taxon>
        <taxon>Bacteroidota</taxon>
        <taxon>Flavobacteriia</taxon>
        <taxon>Flavobacteriales</taxon>
        <taxon>Flavobacteriaceae</taxon>
        <taxon>Lutibacter</taxon>
    </lineage>
</organism>
<dbReference type="EMBL" id="CP013355">
    <property type="protein sequence ID" value="AMC09929.1"/>
    <property type="molecule type" value="Genomic_DNA"/>
</dbReference>
<keyword evidence="1" id="KW-0472">Membrane</keyword>
<accession>A0A0X8G4J4</accession>
<evidence type="ECO:0000256" key="1">
    <source>
        <dbReference type="SAM" id="Phobius"/>
    </source>
</evidence>
<dbReference type="STRING" id="1622118.Lupro_01050"/>
<sequence>MLKFISHNFDGMDGIEIYPIISLLLFFIVFITMFIIVIKLPKNKIDEISQLPLENDTNSKENNHE</sequence>
<keyword evidence="1" id="KW-0812">Transmembrane</keyword>
<dbReference type="Proteomes" id="UP000059672">
    <property type="component" value="Chromosome"/>
</dbReference>
<reference evidence="3" key="1">
    <citation type="submission" date="2015-12" db="EMBL/GenBank/DDBJ databases">
        <title>Complete genome sequence of Lutibacter profundus strain LP1.</title>
        <authorList>
            <person name="Wissuwa J."/>
            <person name="Le Moine Bauer S."/>
            <person name="Stokke R."/>
            <person name="Dahle H."/>
            <person name="Steen I.H."/>
        </authorList>
    </citation>
    <scope>NUCLEOTIDE SEQUENCE [LARGE SCALE GENOMIC DNA]</scope>
    <source>
        <strain evidence="3">LP1</strain>
    </source>
</reference>
<protein>
    <recommendedName>
        <fullName evidence="4">Cytochrome C oxidase Cbb3</fullName>
    </recommendedName>
</protein>
<evidence type="ECO:0000313" key="3">
    <source>
        <dbReference type="Proteomes" id="UP000059672"/>
    </source>
</evidence>
<reference evidence="2 3" key="2">
    <citation type="journal article" date="2016" name="Int. J. Syst. Evol. Microbiol.">
        <title>Lutibacter profundi sp. nov., isolated from a deep-sea hydrothermal system on the Arctic Mid-Ocean Ridge and emended description of the genus Lutibacter.</title>
        <authorList>
            <person name="Le Moine Bauer S."/>
            <person name="Roalkvam I."/>
            <person name="Steen I.H."/>
            <person name="Dahle H."/>
        </authorList>
    </citation>
    <scope>NUCLEOTIDE SEQUENCE [LARGE SCALE GENOMIC DNA]</scope>
    <source>
        <strain evidence="2 3">LP1</strain>
    </source>
</reference>